<evidence type="ECO:0000256" key="6">
    <source>
        <dbReference type="RuleBase" id="RU368039"/>
    </source>
</evidence>
<reference evidence="8" key="1">
    <citation type="submission" date="2013-03" db="EMBL/GenBank/DDBJ databases">
        <title>The Genome Sequence of Anopheles christyi ACHKN1017.</title>
        <authorList>
            <consortium name="The Broad Institute Genomics Platform"/>
            <person name="Neafsey D.E."/>
            <person name="Besansky N."/>
            <person name="Walker B."/>
            <person name="Young S.K."/>
            <person name="Zeng Q."/>
            <person name="Gargeya S."/>
            <person name="Fitzgerald M."/>
            <person name="Haas B."/>
            <person name="Abouelleil A."/>
            <person name="Allen A.W."/>
            <person name="Alvarado L."/>
            <person name="Arachchi H.M."/>
            <person name="Berlin A.M."/>
            <person name="Chapman S.B."/>
            <person name="Gainer-Dewar J."/>
            <person name="Goldberg J."/>
            <person name="Griggs A."/>
            <person name="Gujja S."/>
            <person name="Hansen M."/>
            <person name="Howarth C."/>
            <person name="Imamovic A."/>
            <person name="Ireland A."/>
            <person name="Larimer J."/>
            <person name="McCowan C."/>
            <person name="Murphy C."/>
            <person name="Pearson M."/>
            <person name="Poon T.W."/>
            <person name="Priest M."/>
            <person name="Roberts A."/>
            <person name="Saif S."/>
            <person name="Shea T."/>
            <person name="Sisk P."/>
            <person name="Sykes S."/>
            <person name="Wortman J."/>
            <person name="Nusbaum C."/>
            <person name="Birren B."/>
        </authorList>
    </citation>
    <scope>NUCLEOTIDE SEQUENCE [LARGE SCALE GENOMIC DNA]</scope>
    <source>
        <strain evidence="8">ACHKN1017</strain>
    </source>
</reference>
<reference evidence="7" key="2">
    <citation type="submission" date="2020-05" db="UniProtKB">
        <authorList>
            <consortium name="EnsemblMetazoa"/>
        </authorList>
    </citation>
    <scope>IDENTIFICATION</scope>
    <source>
        <strain evidence="7">ACHKN1017</strain>
    </source>
</reference>
<evidence type="ECO:0000256" key="1">
    <source>
        <dbReference type="ARBA" id="ARBA00004305"/>
    </source>
</evidence>
<dbReference type="GO" id="GO:0006105">
    <property type="term" value="P:succinate metabolic process"/>
    <property type="evidence" value="ECO:0007669"/>
    <property type="project" value="TreeGrafter"/>
</dbReference>
<dbReference type="GO" id="GO:0005758">
    <property type="term" value="C:mitochondrial intermembrane space"/>
    <property type="evidence" value="ECO:0007669"/>
    <property type="project" value="TreeGrafter"/>
</dbReference>
<dbReference type="PANTHER" id="PTHR13137">
    <property type="entry name" value="DC11 ACN9 HOMOLOG"/>
    <property type="match status" value="1"/>
</dbReference>
<name>A0A182JXD8_9DIPT</name>
<dbReference type="InterPro" id="IPR008381">
    <property type="entry name" value="SDHAF3/Sdh7"/>
</dbReference>
<evidence type="ECO:0000313" key="7">
    <source>
        <dbReference type="EnsemblMetazoa" id="ACHR003170-PA"/>
    </source>
</evidence>
<dbReference type="GO" id="GO:0034553">
    <property type="term" value="P:mitochondrial respiratory chain complex II assembly"/>
    <property type="evidence" value="ECO:0007669"/>
    <property type="project" value="UniProtKB-UniRule"/>
</dbReference>
<dbReference type="Pfam" id="PF13233">
    <property type="entry name" value="Complex1_LYR_2"/>
    <property type="match status" value="1"/>
</dbReference>
<dbReference type="PANTHER" id="PTHR13137:SF6">
    <property type="entry name" value="SUCCINATE DEHYDROGENASE ASSEMBLY FACTOR 3, MITOCHONDRIAL"/>
    <property type="match status" value="1"/>
</dbReference>
<accession>A0A182JXD8</accession>
<evidence type="ECO:0000256" key="5">
    <source>
        <dbReference type="ARBA" id="ARBA00023186"/>
    </source>
</evidence>
<dbReference type="VEuPathDB" id="VectorBase:ACHR003170"/>
<proteinExistence type="inferred from homology"/>
<dbReference type="EnsemblMetazoa" id="ACHR003170-RA">
    <property type="protein sequence ID" value="ACHR003170-PA"/>
    <property type="gene ID" value="ACHR003170"/>
</dbReference>
<comment type="similarity">
    <text evidence="2 6">Belongs to the complex I LYR family. SDHAF3 subfamily.</text>
</comment>
<dbReference type="Proteomes" id="UP000075881">
    <property type="component" value="Unassembled WGS sequence"/>
</dbReference>
<comment type="subcellular location">
    <subcellularLocation>
        <location evidence="1 6">Mitochondrion matrix</location>
    </subcellularLocation>
</comment>
<comment type="function">
    <text evidence="6">Plays an essential role in the assembly of succinate dehydrogenase (SDH), an enzyme complex (also referred to as respiratory complex II) that is a component of both the tricarboxylic acid (TCA) cycle and the mitochondrial electron transport chain, and which couples the oxidation of succinate to fumarate with the reduction of ubiquinone (coenzyme Q) to ubiquinol. Promotes maturation of the iron-sulfur protein subunit of the SDH catalytic dimer, protecting it from the deleterious effects of oxidants. May act together with SDHAF1.</text>
</comment>
<keyword evidence="8" id="KW-1185">Reference proteome</keyword>
<keyword evidence="4 6" id="KW-0496">Mitochondrion</keyword>
<evidence type="ECO:0000256" key="3">
    <source>
        <dbReference type="ARBA" id="ARBA00022946"/>
    </source>
</evidence>
<evidence type="ECO:0000313" key="8">
    <source>
        <dbReference type="Proteomes" id="UP000075881"/>
    </source>
</evidence>
<organism evidence="7 8">
    <name type="scientific">Anopheles christyi</name>
    <dbReference type="NCBI Taxonomy" id="43041"/>
    <lineage>
        <taxon>Eukaryota</taxon>
        <taxon>Metazoa</taxon>
        <taxon>Ecdysozoa</taxon>
        <taxon>Arthropoda</taxon>
        <taxon>Hexapoda</taxon>
        <taxon>Insecta</taxon>
        <taxon>Pterygota</taxon>
        <taxon>Neoptera</taxon>
        <taxon>Endopterygota</taxon>
        <taxon>Diptera</taxon>
        <taxon>Nematocera</taxon>
        <taxon>Culicoidea</taxon>
        <taxon>Culicidae</taxon>
        <taxon>Anophelinae</taxon>
        <taxon>Anopheles</taxon>
    </lineage>
</organism>
<dbReference type="GO" id="GO:0005759">
    <property type="term" value="C:mitochondrial matrix"/>
    <property type="evidence" value="ECO:0007669"/>
    <property type="project" value="UniProtKB-SubCell"/>
</dbReference>
<protein>
    <recommendedName>
        <fullName evidence="6">Succinate dehydrogenase assembly factor 3</fullName>
        <shortName evidence="6">SDH assembly factor 3</shortName>
        <shortName evidence="6">SDHAF3</shortName>
    </recommendedName>
</protein>
<sequence>MNHVQKVRVLYKTILRLHRGLPEALQELGNNYVREEFKRHKNCSPMESQNFMSEWAGYAINLAQQLGLRGKPGPIGMLGEDLTENQLNHFRDEQIAQLYELLQEAKR</sequence>
<dbReference type="CDD" id="cd20270">
    <property type="entry name" value="Complex1_LYR_SDHAF3_LYRM10"/>
    <property type="match status" value="1"/>
</dbReference>
<dbReference type="AlphaFoldDB" id="A0A182JXD8"/>
<comment type="subunit">
    <text evidence="6">Interacts with the iron-sulfur protein subunit within the SDH catalytic dimer.</text>
</comment>
<evidence type="ECO:0000256" key="2">
    <source>
        <dbReference type="ARBA" id="ARBA00006020"/>
    </source>
</evidence>
<evidence type="ECO:0000256" key="4">
    <source>
        <dbReference type="ARBA" id="ARBA00023128"/>
    </source>
</evidence>
<dbReference type="STRING" id="43041.A0A182JXD8"/>
<keyword evidence="5 6" id="KW-0143">Chaperone</keyword>
<keyword evidence="3" id="KW-0809">Transit peptide</keyword>